<dbReference type="Proteomes" id="UP000605201">
    <property type="component" value="Unassembled WGS sequence"/>
</dbReference>
<gene>
    <name evidence="1" type="ORF">H8D96_09900</name>
</gene>
<comment type="caution">
    <text evidence="1">The sequence shown here is derived from an EMBL/GenBank/DDBJ whole genome shotgun (WGS) entry which is preliminary data.</text>
</comment>
<dbReference type="AlphaFoldDB" id="A0A8J6P2C9"/>
<accession>A0A8J6P2C9</accession>
<proteinExistence type="predicted"/>
<dbReference type="EMBL" id="JACNIG010000211">
    <property type="protein sequence ID" value="MBC8432221.1"/>
    <property type="molecule type" value="Genomic_DNA"/>
</dbReference>
<protein>
    <submittedName>
        <fullName evidence="1">Uncharacterized protein</fullName>
    </submittedName>
</protein>
<reference evidence="1 2" key="1">
    <citation type="submission" date="2020-08" db="EMBL/GenBank/DDBJ databases">
        <title>Bridging the membrane lipid divide: bacteria of the FCB group superphylum have the potential to synthesize archaeal ether lipids.</title>
        <authorList>
            <person name="Villanueva L."/>
            <person name="Von Meijenfeldt F.A.B."/>
            <person name="Westbye A.B."/>
            <person name="Yadav S."/>
            <person name="Hopmans E.C."/>
            <person name="Dutilh B.E."/>
            <person name="Sinninghe Damste J.S."/>
        </authorList>
    </citation>
    <scope>NUCLEOTIDE SEQUENCE [LARGE SCALE GENOMIC DNA]</scope>
    <source>
        <strain evidence="1">NIOZ-UU17</strain>
    </source>
</reference>
<evidence type="ECO:0000313" key="1">
    <source>
        <dbReference type="EMBL" id="MBC8432221.1"/>
    </source>
</evidence>
<name>A0A8J6P2C9_9BACT</name>
<sequence>MYEIIANPSDYDIEALVEGMGYKPVVFPDNERQKWAAEIDIFAEGLYELAEKAKYLQDLFSSEEKIMATPASMKTFKLQLFKINDAIKAALDLAHKLESEIIEK</sequence>
<organism evidence="1 2">
    <name type="scientific">Candidatus Desulfatibia vada</name>
    <dbReference type="NCBI Taxonomy" id="2841696"/>
    <lineage>
        <taxon>Bacteria</taxon>
        <taxon>Pseudomonadati</taxon>
        <taxon>Thermodesulfobacteriota</taxon>
        <taxon>Desulfobacteria</taxon>
        <taxon>Desulfobacterales</taxon>
        <taxon>Desulfobacterales incertae sedis</taxon>
        <taxon>Candidatus Desulfatibia</taxon>
    </lineage>
</organism>
<evidence type="ECO:0000313" key="2">
    <source>
        <dbReference type="Proteomes" id="UP000605201"/>
    </source>
</evidence>